<keyword evidence="1" id="KW-0472">Membrane</keyword>
<keyword evidence="1" id="KW-0812">Transmembrane</keyword>
<feature type="transmembrane region" description="Helical" evidence="1">
    <location>
        <begin position="12"/>
        <end position="32"/>
    </location>
</feature>
<dbReference type="GO" id="GO:0016747">
    <property type="term" value="F:acyltransferase activity, transferring groups other than amino-acyl groups"/>
    <property type="evidence" value="ECO:0007669"/>
    <property type="project" value="InterPro"/>
</dbReference>
<dbReference type="Pfam" id="PF01757">
    <property type="entry name" value="Acyl_transf_3"/>
    <property type="match status" value="1"/>
</dbReference>
<organism evidence="3">
    <name type="scientific">freshwater metagenome</name>
    <dbReference type="NCBI Taxonomy" id="449393"/>
    <lineage>
        <taxon>unclassified sequences</taxon>
        <taxon>metagenomes</taxon>
        <taxon>ecological metagenomes</taxon>
    </lineage>
</organism>
<accession>A0A6J6MDS0</accession>
<feature type="transmembrane region" description="Helical" evidence="1">
    <location>
        <begin position="287"/>
        <end position="306"/>
    </location>
</feature>
<protein>
    <submittedName>
        <fullName evidence="3">Unannotated protein</fullName>
    </submittedName>
</protein>
<feature type="transmembrane region" description="Helical" evidence="1">
    <location>
        <begin position="38"/>
        <end position="59"/>
    </location>
</feature>
<dbReference type="AlphaFoldDB" id="A0A6J6MDS0"/>
<proteinExistence type="predicted"/>
<feature type="domain" description="Acyltransferase 3" evidence="2">
    <location>
        <begin position="13"/>
        <end position="340"/>
    </location>
</feature>
<evidence type="ECO:0000313" key="3">
    <source>
        <dbReference type="EMBL" id="CAB4672351.1"/>
    </source>
</evidence>
<gene>
    <name evidence="3" type="ORF">UFOPK2329_00554</name>
</gene>
<dbReference type="InterPro" id="IPR050879">
    <property type="entry name" value="Acyltransferase_3"/>
</dbReference>
<feature type="transmembrane region" description="Helical" evidence="1">
    <location>
        <begin position="257"/>
        <end position="275"/>
    </location>
</feature>
<feature type="transmembrane region" description="Helical" evidence="1">
    <location>
        <begin position="326"/>
        <end position="348"/>
    </location>
</feature>
<reference evidence="3" key="1">
    <citation type="submission" date="2020-05" db="EMBL/GenBank/DDBJ databases">
        <authorList>
            <person name="Chiriac C."/>
            <person name="Salcher M."/>
            <person name="Ghai R."/>
            <person name="Kavagutti S V."/>
        </authorList>
    </citation>
    <scope>NUCLEOTIDE SEQUENCE</scope>
</reference>
<feature type="transmembrane region" description="Helical" evidence="1">
    <location>
        <begin position="80"/>
        <end position="100"/>
    </location>
</feature>
<dbReference type="InterPro" id="IPR002656">
    <property type="entry name" value="Acyl_transf_3_dom"/>
</dbReference>
<dbReference type="EMBL" id="CAEZWZ010000070">
    <property type="protein sequence ID" value="CAB4672351.1"/>
    <property type="molecule type" value="Genomic_DNA"/>
</dbReference>
<feature type="transmembrane region" description="Helical" evidence="1">
    <location>
        <begin position="159"/>
        <end position="184"/>
    </location>
</feature>
<sequence length="368" mass="41982">MHSQESQLQRFHILDASRGIAALGVLIFHVFYPSPMRQFMGLYVLVDFFFVLSGFVLYPSMPKQLNKFAKDGPRFILSRIVRLWPTVIASVVVSMGLYWWKQFSASRSDSYFNIDPNRSPSLIAAAFFLLQILIPLSGAIFIVVPFWSLSAEWLANIIFAPLTLIKYQIGIFLGIGLGYFSLYYGLINDAEWISSLGPIRGWEALGRGLIGFGIGLLIRANLKRLQIIRNRVGLFITIALTVWAFTIWQSYTFTHLYYVSPLLGLLILQLSQIEFSSAGKAAKISTFLGTYSYGVYAFHILALEFYDYNVFRLNEFAEPSEWWRHLIVKTIVITIVSTLATFLTLKLIDQPLQRRGRALIKRKFAPNN</sequence>
<evidence type="ECO:0000259" key="2">
    <source>
        <dbReference type="Pfam" id="PF01757"/>
    </source>
</evidence>
<keyword evidence="1" id="KW-1133">Transmembrane helix</keyword>
<name>A0A6J6MDS0_9ZZZZ</name>
<feature type="transmembrane region" description="Helical" evidence="1">
    <location>
        <begin position="120"/>
        <end position="147"/>
    </location>
</feature>
<evidence type="ECO:0000256" key="1">
    <source>
        <dbReference type="SAM" id="Phobius"/>
    </source>
</evidence>
<feature type="transmembrane region" description="Helical" evidence="1">
    <location>
        <begin position="232"/>
        <end position="251"/>
    </location>
</feature>
<dbReference type="PANTHER" id="PTHR23028">
    <property type="entry name" value="ACETYLTRANSFERASE"/>
    <property type="match status" value="1"/>
</dbReference>